<organism evidence="7">
    <name type="scientific">Steinernema carpocapsae</name>
    <name type="common">Entomopathogenic nematode</name>
    <dbReference type="NCBI Taxonomy" id="34508"/>
    <lineage>
        <taxon>Eukaryota</taxon>
        <taxon>Metazoa</taxon>
        <taxon>Ecdysozoa</taxon>
        <taxon>Nematoda</taxon>
        <taxon>Chromadorea</taxon>
        <taxon>Rhabditida</taxon>
        <taxon>Tylenchina</taxon>
        <taxon>Panagrolaimomorpha</taxon>
        <taxon>Strongyloidoidea</taxon>
        <taxon>Steinernematidae</taxon>
        <taxon>Steinernema</taxon>
    </lineage>
</organism>
<evidence type="ECO:0000256" key="4">
    <source>
        <dbReference type="ARBA" id="ARBA00038168"/>
    </source>
</evidence>
<comment type="similarity">
    <text evidence="4 5">Belongs to the cytochrome b5 family.</text>
</comment>
<evidence type="ECO:0000256" key="5">
    <source>
        <dbReference type="RuleBase" id="RU362121"/>
    </source>
</evidence>
<dbReference type="Gene3D" id="3.10.120.10">
    <property type="entry name" value="Cytochrome b5-like heme/steroid binding domain"/>
    <property type="match status" value="1"/>
</dbReference>
<dbReference type="GO" id="GO:0016020">
    <property type="term" value="C:membrane"/>
    <property type="evidence" value="ECO:0007669"/>
    <property type="project" value="TreeGrafter"/>
</dbReference>
<keyword evidence="3 5" id="KW-0408">Iron</keyword>
<dbReference type="SUPFAM" id="SSF55856">
    <property type="entry name" value="Cytochrome b5-like heme/steroid binding domain"/>
    <property type="match status" value="1"/>
</dbReference>
<dbReference type="Pfam" id="PF00173">
    <property type="entry name" value="Cyt-b5"/>
    <property type="match status" value="1"/>
</dbReference>
<gene>
    <name evidence="7" type="ORF">L596_015191</name>
</gene>
<dbReference type="InterPro" id="IPR001199">
    <property type="entry name" value="Cyt_B5-like_heme/steroid-bd"/>
</dbReference>
<evidence type="ECO:0000256" key="2">
    <source>
        <dbReference type="ARBA" id="ARBA00022723"/>
    </source>
</evidence>
<dbReference type="PANTHER" id="PTHR19359:SF95">
    <property type="entry name" value="CYTOCHROME B5 TYPE B"/>
    <property type="match status" value="1"/>
</dbReference>
<dbReference type="PRINTS" id="PR00363">
    <property type="entry name" value="CYTOCHROMEB5"/>
</dbReference>
<name>A0A4U5NE94_STECR</name>
<dbReference type="InterPro" id="IPR036400">
    <property type="entry name" value="Cyt_B5-like_heme/steroid_sf"/>
</dbReference>
<keyword evidence="5" id="KW-0472">Membrane</keyword>
<sequence length="105" mass="11684">MASKVATTLRIIDGRSRSAQHFTILLDLLDDRVYDVTKYLLEHPGGNEDIEEFAEKDATEAFENANQSSDAFDIRDVSQKHFAVPAVIVLGTVTAVAMARSRHHQ</sequence>
<evidence type="ECO:0000256" key="1">
    <source>
        <dbReference type="ARBA" id="ARBA00022617"/>
    </source>
</evidence>
<dbReference type="EMBL" id="AZBU02000004">
    <property type="protein sequence ID" value="TKR81299.1"/>
    <property type="molecule type" value="Genomic_DNA"/>
</dbReference>
<proteinExistence type="inferred from homology"/>
<dbReference type="PANTHER" id="PTHR19359">
    <property type="entry name" value="CYTOCHROME B5"/>
    <property type="match status" value="1"/>
</dbReference>
<evidence type="ECO:0000313" key="7">
    <source>
        <dbReference type="EMBL" id="TKR81299.1"/>
    </source>
</evidence>
<accession>A0A4U5NE94</accession>
<reference evidence="7" key="2">
    <citation type="journal article" date="2015" name="Genome Biol.">
        <title>Comparative genomics of Steinernema reveals deeply conserved gene regulatory networks.</title>
        <authorList>
            <person name="Dillman A.R."/>
            <person name="Macchietto M."/>
            <person name="Porter C.F."/>
            <person name="Rogers A."/>
            <person name="Williams B."/>
            <person name="Antoshechkin I."/>
            <person name="Lee M.M."/>
            <person name="Goodwin Z."/>
            <person name="Lu X."/>
            <person name="Lewis E.E."/>
            <person name="Goodrich-Blair H."/>
            <person name="Stock S.P."/>
            <person name="Adams B.J."/>
            <person name="Sternberg P.W."/>
            <person name="Mortazavi A."/>
        </authorList>
    </citation>
    <scope>NUCLEOTIDE SEQUENCE [LARGE SCALE GENOMIC DNA]</scope>
    <source>
        <strain evidence="7">ALL</strain>
    </source>
</reference>
<reference evidence="7" key="3">
    <citation type="journal article" date="2019" name="G3 (Bethesda)">
        <title>Hybrid Assembly of the Genome of the Entomopathogenic Nematode Steinernema carpocapsae Identifies the X-Chromosome.</title>
        <authorList>
            <person name="Serra L."/>
            <person name="Macchietto M."/>
            <person name="Macias-Munoz A."/>
            <person name="McGill C.J."/>
            <person name="Rodriguez I.M."/>
            <person name="Rodriguez B."/>
            <person name="Murad R."/>
            <person name="Mortazavi A."/>
        </authorList>
    </citation>
    <scope>NUCLEOTIDE SEQUENCE</scope>
    <source>
        <strain evidence="7">ALL</strain>
    </source>
</reference>
<dbReference type="InterPro" id="IPR018506">
    <property type="entry name" value="Cyt_B5_heme-BS"/>
</dbReference>
<keyword evidence="1 5" id="KW-0349">Heme</keyword>
<protein>
    <recommendedName>
        <fullName evidence="6">Cytochrome b5 heme-binding domain-containing protein</fullName>
    </recommendedName>
</protein>
<dbReference type="GO" id="GO:0020037">
    <property type="term" value="F:heme binding"/>
    <property type="evidence" value="ECO:0007669"/>
    <property type="project" value="UniProtKB-UniRule"/>
</dbReference>
<comment type="caution">
    <text evidence="7">The sequence shown here is derived from an EMBL/GenBank/DDBJ whole genome shotgun (WGS) entry which is preliminary data.</text>
</comment>
<feature type="transmembrane region" description="Helical" evidence="5">
    <location>
        <begin position="82"/>
        <end position="99"/>
    </location>
</feature>
<dbReference type="PROSITE" id="PS50255">
    <property type="entry name" value="CYTOCHROME_B5_2"/>
    <property type="match status" value="1"/>
</dbReference>
<dbReference type="PROSITE" id="PS00191">
    <property type="entry name" value="CYTOCHROME_B5_1"/>
    <property type="match status" value="1"/>
</dbReference>
<keyword evidence="5" id="KW-1133">Transmembrane helix</keyword>
<feature type="domain" description="Cytochrome b5 heme-binding" evidence="6">
    <location>
        <begin position="28"/>
        <end position="94"/>
    </location>
</feature>
<keyword evidence="2 5" id="KW-0479">Metal-binding</keyword>
<evidence type="ECO:0000259" key="6">
    <source>
        <dbReference type="PROSITE" id="PS50255"/>
    </source>
</evidence>
<dbReference type="InterPro" id="IPR050668">
    <property type="entry name" value="Cytochrome_b5"/>
</dbReference>
<dbReference type="STRING" id="34508.A0A4U5NE94"/>
<dbReference type="OrthoDB" id="260091at2759"/>
<reference evidence="7" key="1">
    <citation type="submission" date="2013-11" db="EMBL/GenBank/DDBJ databases">
        <authorList>
            <person name="Sternberg P."/>
            <person name="Dillman A."/>
            <person name="Macchietto M."/>
        </authorList>
    </citation>
    <scope>NUCLEOTIDE SEQUENCE</scope>
    <source>
        <strain evidence="7">ALL</strain>
    </source>
</reference>
<dbReference type="AlphaFoldDB" id="A0A4U5NE94"/>
<keyword evidence="5" id="KW-0812">Transmembrane</keyword>
<dbReference type="GO" id="GO:0046872">
    <property type="term" value="F:metal ion binding"/>
    <property type="evidence" value="ECO:0007669"/>
    <property type="project" value="UniProtKB-UniRule"/>
</dbReference>
<evidence type="ECO:0000256" key="3">
    <source>
        <dbReference type="ARBA" id="ARBA00023004"/>
    </source>
</evidence>